<dbReference type="Proteomes" id="UP000319801">
    <property type="component" value="Unassembled WGS sequence"/>
</dbReference>
<protein>
    <submittedName>
        <fullName evidence="1">Uncharacterized protein</fullName>
    </submittedName>
</protein>
<dbReference type="AlphaFoldDB" id="A0A556V8I7"/>
<keyword evidence="2" id="KW-1185">Reference proteome</keyword>
<dbReference type="EMBL" id="VCAZ01000158">
    <property type="protein sequence ID" value="TSZ97543.1"/>
    <property type="molecule type" value="Genomic_DNA"/>
</dbReference>
<organism evidence="1 2">
    <name type="scientific">Bagarius yarrelli</name>
    <name type="common">Goonch</name>
    <name type="synonym">Bagrus yarrelli</name>
    <dbReference type="NCBI Taxonomy" id="175774"/>
    <lineage>
        <taxon>Eukaryota</taxon>
        <taxon>Metazoa</taxon>
        <taxon>Chordata</taxon>
        <taxon>Craniata</taxon>
        <taxon>Vertebrata</taxon>
        <taxon>Euteleostomi</taxon>
        <taxon>Actinopterygii</taxon>
        <taxon>Neopterygii</taxon>
        <taxon>Teleostei</taxon>
        <taxon>Ostariophysi</taxon>
        <taxon>Siluriformes</taxon>
        <taxon>Sisoridae</taxon>
        <taxon>Sisorinae</taxon>
        <taxon>Bagarius</taxon>
    </lineage>
</organism>
<evidence type="ECO:0000313" key="1">
    <source>
        <dbReference type="EMBL" id="TSZ97543.1"/>
    </source>
</evidence>
<sequence>MGTFPHINAVLKNVWNGANRARSHIPQFPSQRSVTETTQKAGKLKTSPALIDELINIIYPEAACGGGLHLRRCAVGWTDPVLGRHGAASLESLRLNQASHAGYADGGRLILAED</sequence>
<name>A0A556V8I7_BAGYA</name>
<gene>
    <name evidence="1" type="ORF">Baya_12496</name>
</gene>
<comment type="caution">
    <text evidence="1">The sequence shown here is derived from an EMBL/GenBank/DDBJ whole genome shotgun (WGS) entry which is preliminary data.</text>
</comment>
<evidence type="ECO:0000313" key="2">
    <source>
        <dbReference type="Proteomes" id="UP000319801"/>
    </source>
</evidence>
<accession>A0A556V8I7</accession>
<reference evidence="1 2" key="1">
    <citation type="journal article" date="2019" name="Genome Biol. Evol.">
        <title>Whole-Genome Sequencing of the Giant Devil Catfish, Bagarius yarrelli.</title>
        <authorList>
            <person name="Jiang W."/>
            <person name="Lv Y."/>
            <person name="Cheng L."/>
            <person name="Yang K."/>
            <person name="Chao B."/>
            <person name="Wang X."/>
            <person name="Li Y."/>
            <person name="Pan X."/>
            <person name="You X."/>
            <person name="Zhang Y."/>
            <person name="Yang J."/>
            <person name="Li J."/>
            <person name="Zhang X."/>
            <person name="Liu S."/>
            <person name="Sun C."/>
            <person name="Yang J."/>
            <person name="Shi Q."/>
        </authorList>
    </citation>
    <scope>NUCLEOTIDE SEQUENCE [LARGE SCALE GENOMIC DNA]</scope>
    <source>
        <strain evidence="1">JWS20170419001</strain>
        <tissue evidence="1">Muscle</tissue>
    </source>
</reference>
<proteinExistence type="predicted"/>
<dbReference type="OrthoDB" id="10588369at2759"/>